<dbReference type="EMBL" id="JBHLWN010000046">
    <property type="protein sequence ID" value="MFC0213136.1"/>
    <property type="molecule type" value="Genomic_DNA"/>
</dbReference>
<keyword evidence="2" id="KW-1185">Reference proteome</keyword>
<comment type="caution">
    <text evidence="1">The sequence shown here is derived from an EMBL/GenBank/DDBJ whole genome shotgun (WGS) entry which is preliminary data.</text>
</comment>
<dbReference type="InterPro" id="IPR014962">
    <property type="entry name" value="YolD"/>
</dbReference>
<dbReference type="Proteomes" id="UP001589776">
    <property type="component" value="Unassembled WGS sequence"/>
</dbReference>
<sequence>MRKKLEGNGLWESSRMRLPEHQARMIRENQLLGKRERPTLDPYKWEEINALLGEAYREGLTVTVRIFDPYEYRVVTGSIAKVDVLTRKLLVDGTWIALRDIVEVTLAN</sequence>
<evidence type="ECO:0000313" key="1">
    <source>
        <dbReference type="EMBL" id="MFC0213136.1"/>
    </source>
</evidence>
<gene>
    <name evidence="1" type="ORF">ACFFK0_11840</name>
</gene>
<protein>
    <submittedName>
        <fullName evidence="1">YolD-like family protein</fullName>
    </submittedName>
</protein>
<dbReference type="RefSeq" id="WP_377470397.1">
    <property type="nucleotide sequence ID" value="NZ_JBHLWN010000046.1"/>
</dbReference>
<reference evidence="1 2" key="1">
    <citation type="submission" date="2024-09" db="EMBL/GenBank/DDBJ databases">
        <authorList>
            <person name="Sun Q."/>
            <person name="Mori K."/>
        </authorList>
    </citation>
    <scope>NUCLEOTIDE SEQUENCE [LARGE SCALE GENOMIC DNA]</scope>
    <source>
        <strain evidence="1 2">CCM 7759</strain>
    </source>
</reference>
<dbReference type="Pfam" id="PF08863">
    <property type="entry name" value="YolD"/>
    <property type="match status" value="1"/>
</dbReference>
<accession>A0ABV6DKH4</accession>
<organism evidence="1 2">
    <name type="scientific">Paenibacillus chartarius</name>
    <dbReference type="NCBI Taxonomy" id="747481"/>
    <lineage>
        <taxon>Bacteria</taxon>
        <taxon>Bacillati</taxon>
        <taxon>Bacillota</taxon>
        <taxon>Bacilli</taxon>
        <taxon>Bacillales</taxon>
        <taxon>Paenibacillaceae</taxon>
        <taxon>Paenibacillus</taxon>
    </lineage>
</organism>
<proteinExistence type="predicted"/>
<evidence type="ECO:0000313" key="2">
    <source>
        <dbReference type="Proteomes" id="UP001589776"/>
    </source>
</evidence>
<name>A0ABV6DKH4_9BACL</name>